<dbReference type="Proteomes" id="UP000224432">
    <property type="component" value="Segment"/>
</dbReference>
<sequence>MRGLIDRALRRLGYVRADQMISGSIEWSLGEQTHVDLTVPGGQRVWGWVDNRLPLMRVEDALPLTRGAWDCDESGRTMSGASVCGTCDGGGCGDCIG</sequence>
<keyword evidence="2" id="KW-1185">Reference proteome</keyword>
<evidence type="ECO:0000313" key="1">
    <source>
        <dbReference type="EMBL" id="ASR86362.1"/>
    </source>
</evidence>
<dbReference type="RefSeq" id="YP_009951946.1">
    <property type="nucleotide sequence ID" value="NC_051606.1"/>
</dbReference>
<name>A0A222ZPW9_9CAUD</name>
<dbReference type="GeneID" id="60323389"/>
<reference evidence="1 2" key="1">
    <citation type="submission" date="2017-05" db="EMBL/GenBank/DDBJ databases">
        <authorList>
            <person name="Paudel S."/>
            <person name="Amoh N.Y."/>
            <person name="Buchser W.J."/>
            <person name="Forsyth M.H."/>
            <person name="Saha M.S."/>
            <person name="Stoner T.H."/>
            <person name="Garlena R.A."/>
            <person name="Russell D.A."/>
            <person name="Pope W.H."/>
            <person name="Jacobs-Sera D."/>
            <person name="Hatfull G.F."/>
        </authorList>
    </citation>
    <scope>NUCLEOTIDE SEQUENCE [LARGE SCALE GENOMIC DNA]</scope>
</reference>
<protein>
    <submittedName>
        <fullName evidence="1">Uncharacterized protein</fullName>
    </submittedName>
</protein>
<dbReference type="EMBL" id="MF140398">
    <property type="protein sequence ID" value="ASR86362.1"/>
    <property type="molecule type" value="Genomic_DNA"/>
</dbReference>
<organism evidence="1 2">
    <name type="scientific">Mycobacterium phage Amohnition</name>
    <dbReference type="NCBI Taxonomy" id="2015874"/>
    <lineage>
        <taxon>Viruses</taxon>
        <taxon>Duplodnaviria</taxon>
        <taxon>Heunggongvirae</taxon>
        <taxon>Uroviricota</taxon>
        <taxon>Caudoviricetes</taxon>
        <taxon>Weiservirinae</taxon>
        <taxon>Amginevirus</taxon>
        <taxon>Amginevirus amohnition</taxon>
    </lineage>
</organism>
<gene>
    <name evidence="1" type="primary">82</name>
    <name evidence="1" type="ORF">SEA_AMOHNITION_82</name>
</gene>
<proteinExistence type="predicted"/>
<dbReference type="KEGG" id="vg:60323389"/>
<evidence type="ECO:0000313" key="2">
    <source>
        <dbReference type="Proteomes" id="UP000224432"/>
    </source>
</evidence>
<accession>A0A222ZPW9</accession>